<sequence>MKQSLFIKELKQITGNRMLLISILAILFIPLLYAGMLLWAFWDPYSQLEDLPVAVVNKDAGAAFEGERLAIGKELAKELGKSDDFDFHIVGEKEAEKGMDHQDYYMVIEIPADFSKNATTLLEDQPKKLELKYIPNESYNFVSSQMGERAVKEIQTSVQQSVTKTYSEMIFDKIKVMGEGLTTASEGSEELDEGAKKLSEGAVQLKENLVILADRSVQFSKGLSKAGNGSEELSNGASKLNSGLAQLEEGQNKLTAGSKELQSGTNELASGLSQLQTGLHTVDKKMGELYSGTTEMKEGVEQFQKQLPELAKGTKELAAGAQQLNTGLGQVEEQLIAGMNESINGQLEQYMPLLQQKLSPAEIALLKQKIKQQQEKMAEQVRSGIAPLQAGSEQLEAGSKEINGAINGQLSPNIKALNEGLGKVQAGQKQLQGGIHELAEGSDQLTAGVGGLQSGEEKLAAGMNQLGEKLSEAKNGSSALANGAQTLQEGMGELQSGSAKLSEGAGKLAEGSTELENGSIQLEEGTKELHEKLGEAAEKANEVKAKEKTHDMMAEPVQVDKEVKHHVPNYGTGIAPYFLSLGLFVGALMLTIVFPLREPAERPASGFSWFIGKAGVMLLVGLAQSLLVSAVLLFGLKLEVQSVPLFILTTIITSVAFMALIQMLATMWGNPGRFAAVLILILQLTASAGTFPLELIPKMLQPFNSILPMAYSVRAFKAVISSGDFNFMWMNNGIIALFAAACLLVTVLFFKRLFKRQYGTAEVEQPGTEFIR</sequence>
<evidence type="ECO:0000256" key="3">
    <source>
        <dbReference type="ARBA" id="ARBA00022989"/>
    </source>
</evidence>
<evidence type="ECO:0000256" key="5">
    <source>
        <dbReference type="SAM" id="MobiDB-lite"/>
    </source>
</evidence>
<proteinExistence type="predicted"/>
<comment type="caution">
    <text evidence="8">The sequence shown here is derived from an EMBL/GenBank/DDBJ whole genome shotgun (WGS) entry which is preliminary data.</text>
</comment>
<feature type="transmembrane region" description="Helical" evidence="6">
    <location>
        <begin position="673"/>
        <end position="693"/>
    </location>
</feature>
<keyword evidence="2 6" id="KW-0812">Transmembrane</keyword>
<evidence type="ECO:0000256" key="1">
    <source>
        <dbReference type="ARBA" id="ARBA00004141"/>
    </source>
</evidence>
<dbReference type="Gene3D" id="3.40.1710.10">
    <property type="entry name" value="abc type-2 transporter like domain"/>
    <property type="match status" value="1"/>
</dbReference>
<dbReference type="SUPFAM" id="SSF101967">
    <property type="entry name" value="Adhesin YadA, collagen-binding domain"/>
    <property type="match status" value="1"/>
</dbReference>
<evidence type="ECO:0000313" key="9">
    <source>
        <dbReference type="Proteomes" id="UP001619911"/>
    </source>
</evidence>
<keyword evidence="3 6" id="KW-1133">Transmembrane helix</keyword>
<dbReference type="NCBIfam" id="TIGR03057">
    <property type="entry name" value="xxxLxxG_by_4"/>
    <property type="match status" value="6"/>
</dbReference>
<dbReference type="Proteomes" id="UP001619911">
    <property type="component" value="Unassembled WGS sequence"/>
</dbReference>
<evidence type="ECO:0000256" key="2">
    <source>
        <dbReference type="ARBA" id="ARBA00022692"/>
    </source>
</evidence>
<gene>
    <name evidence="8" type="ORF">QYG89_09200</name>
</gene>
<accession>A0ABW8IB14</accession>
<organism evidence="8 9">
    <name type="scientific">Bacillus lumedeiriae</name>
    <dbReference type="NCBI Taxonomy" id="3058829"/>
    <lineage>
        <taxon>Bacteria</taxon>
        <taxon>Bacillati</taxon>
        <taxon>Bacillota</taxon>
        <taxon>Bacilli</taxon>
        <taxon>Bacillales</taxon>
        <taxon>Bacillaceae</taxon>
        <taxon>Bacillus</taxon>
    </lineage>
</organism>
<feature type="transmembrane region" description="Helical" evidence="6">
    <location>
        <begin position="20"/>
        <end position="42"/>
    </location>
</feature>
<keyword evidence="9" id="KW-1185">Reference proteome</keyword>
<dbReference type="InterPro" id="IPR017501">
    <property type="entry name" value="Phage_infect_YhgE_C"/>
</dbReference>
<dbReference type="InterPro" id="IPR013525">
    <property type="entry name" value="ABC2_TM"/>
</dbReference>
<feature type="transmembrane region" description="Helical" evidence="6">
    <location>
        <begin position="729"/>
        <end position="750"/>
    </location>
</feature>
<dbReference type="InterPro" id="IPR017500">
    <property type="entry name" value="Phage_infect_YhgE_N"/>
</dbReference>
<evidence type="ECO:0000256" key="6">
    <source>
        <dbReference type="SAM" id="Phobius"/>
    </source>
</evidence>
<keyword evidence="4 6" id="KW-0472">Membrane</keyword>
<dbReference type="RefSeq" id="WP_404316708.1">
    <property type="nucleotide sequence ID" value="NZ_JAUIYO010000005.1"/>
</dbReference>
<evidence type="ECO:0000313" key="8">
    <source>
        <dbReference type="EMBL" id="MFK2825846.1"/>
    </source>
</evidence>
<dbReference type="InterPro" id="IPR023908">
    <property type="entry name" value="xxxLxxG_rpt"/>
</dbReference>
<dbReference type="NCBIfam" id="TIGR03061">
    <property type="entry name" value="pip_yhgE_Nterm"/>
    <property type="match status" value="1"/>
</dbReference>
<feature type="transmembrane region" description="Helical" evidence="6">
    <location>
        <begin position="574"/>
        <end position="596"/>
    </location>
</feature>
<name>A0ABW8IB14_9BACI</name>
<evidence type="ECO:0000256" key="4">
    <source>
        <dbReference type="ARBA" id="ARBA00023136"/>
    </source>
</evidence>
<feature type="transmembrane region" description="Helical" evidence="6">
    <location>
        <begin position="642"/>
        <end position="661"/>
    </location>
</feature>
<comment type="subcellular location">
    <subcellularLocation>
        <location evidence="1">Membrane</location>
        <topology evidence="1">Multi-pass membrane protein</topology>
    </subcellularLocation>
</comment>
<dbReference type="Gene3D" id="1.10.287.950">
    <property type="entry name" value="Methyl-accepting chemotaxis protein"/>
    <property type="match status" value="2"/>
</dbReference>
<dbReference type="InterPro" id="IPR051328">
    <property type="entry name" value="T7SS_ABC-Transporter"/>
</dbReference>
<evidence type="ECO:0000259" key="7">
    <source>
        <dbReference type="Pfam" id="PF12698"/>
    </source>
</evidence>
<dbReference type="Pfam" id="PF12698">
    <property type="entry name" value="ABC2_membrane_3"/>
    <property type="match status" value="2"/>
</dbReference>
<feature type="domain" description="ABC-2 type transporter transmembrane" evidence="7">
    <location>
        <begin position="23"/>
        <end position="167"/>
    </location>
</feature>
<feature type="transmembrane region" description="Helical" evidence="6">
    <location>
        <begin position="616"/>
        <end position="636"/>
    </location>
</feature>
<dbReference type="EMBL" id="JAUIYO010000005">
    <property type="protein sequence ID" value="MFK2825846.1"/>
    <property type="molecule type" value="Genomic_DNA"/>
</dbReference>
<protein>
    <submittedName>
        <fullName evidence="8">YhgE/Pip domain-containing protein</fullName>
    </submittedName>
</protein>
<dbReference type="PANTHER" id="PTHR43077:SF5">
    <property type="entry name" value="PHAGE INFECTION PROTEIN"/>
    <property type="match status" value="1"/>
</dbReference>
<dbReference type="InterPro" id="IPR011049">
    <property type="entry name" value="Serralysin-like_metalloprot_C"/>
</dbReference>
<dbReference type="NCBIfam" id="TIGR03062">
    <property type="entry name" value="pip_yhgE_Cterm"/>
    <property type="match status" value="1"/>
</dbReference>
<dbReference type="PANTHER" id="PTHR43077">
    <property type="entry name" value="TRANSPORT PERMEASE YVFS-RELATED"/>
    <property type="match status" value="1"/>
</dbReference>
<feature type="region of interest" description="Disordered" evidence="5">
    <location>
        <begin position="492"/>
        <end position="520"/>
    </location>
</feature>
<feature type="domain" description="ABC-2 type transporter transmembrane" evidence="7">
    <location>
        <begin position="543"/>
        <end position="747"/>
    </location>
</feature>
<reference evidence="8 9" key="1">
    <citation type="submission" date="2023-07" db="EMBL/GenBank/DDBJ databases">
        <title>Bacillus lucianemedeirus sp. nov, a new species isolated from an immunobiological production facility.</title>
        <authorList>
            <person name="Costa L.V."/>
            <person name="Miranda R.V.S.L."/>
            <person name="Brandao M.L.L."/>
            <person name="Reis C.M.F."/>
            <person name="Frazao A.M."/>
            <person name="Cruz F.V."/>
            <person name="Baio P.V.P."/>
            <person name="Veras J.F.C."/>
            <person name="Ramos J.N."/>
            <person name="Vieira V."/>
        </authorList>
    </citation>
    <scope>NUCLEOTIDE SEQUENCE [LARGE SCALE GENOMIC DNA]</scope>
    <source>
        <strain evidence="8 9">B190/17</strain>
    </source>
</reference>